<proteinExistence type="predicted"/>
<dbReference type="PROSITE" id="PS51257">
    <property type="entry name" value="PROKAR_LIPOPROTEIN"/>
    <property type="match status" value="1"/>
</dbReference>
<evidence type="ECO:0000313" key="2">
    <source>
        <dbReference type="Proteomes" id="UP000451471"/>
    </source>
</evidence>
<dbReference type="AlphaFoldDB" id="A0A6B0GU72"/>
<evidence type="ECO:0000313" key="1">
    <source>
        <dbReference type="EMBL" id="MWG35685.1"/>
    </source>
</evidence>
<organism evidence="1 2">
    <name type="scientific">Halomarina oriensis</name>
    <dbReference type="NCBI Taxonomy" id="671145"/>
    <lineage>
        <taxon>Archaea</taxon>
        <taxon>Methanobacteriati</taxon>
        <taxon>Methanobacteriota</taxon>
        <taxon>Stenosarchaea group</taxon>
        <taxon>Halobacteria</taxon>
        <taxon>Halobacteriales</taxon>
        <taxon>Natronomonadaceae</taxon>
        <taxon>Halomarina</taxon>
    </lineage>
</organism>
<dbReference type="EMBL" id="WSZK01000025">
    <property type="protein sequence ID" value="MWG35685.1"/>
    <property type="molecule type" value="Genomic_DNA"/>
</dbReference>
<dbReference type="Proteomes" id="UP000451471">
    <property type="component" value="Unassembled WGS sequence"/>
</dbReference>
<gene>
    <name evidence="1" type="ORF">GQS65_14530</name>
</gene>
<reference evidence="1 2" key="1">
    <citation type="submission" date="2019-12" db="EMBL/GenBank/DDBJ databases">
        <title>Halocatena pleomorpha gen. nov. sp. nov., an extremely halophilic archaeon of family Halobacteriaceae isolated from saltpan soil.</title>
        <authorList>
            <person name="Pal Y."/>
            <person name="Verma A."/>
            <person name="Krishnamurthi S."/>
            <person name="Kumar P."/>
        </authorList>
    </citation>
    <scope>NUCLEOTIDE SEQUENCE [LARGE SCALE GENOMIC DNA]</scope>
    <source>
        <strain evidence="1 2">JCM 16495</strain>
    </source>
</reference>
<name>A0A6B0GU72_9EURY</name>
<accession>A0A6B0GU72</accession>
<sequence>MNRRSFLAALSLTAPSAVAGCLAPGRTEDAHPTNTTPEPLEAEISVLQSGVTTRNGSFSVVEYGGTLTVVHQATGEVVVERTFQSELSMGTPDEDGVQTGFGSGGGFYHPTVTPNDTYVVTVTVENASERYEWTPRGPYGLSVRTTPDRVTFEEGRKTFRPIPTPTPTPSD</sequence>
<keyword evidence="2" id="KW-1185">Reference proteome</keyword>
<comment type="caution">
    <text evidence="1">The sequence shown here is derived from an EMBL/GenBank/DDBJ whole genome shotgun (WGS) entry which is preliminary data.</text>
</comment>
<protein>
    <submittedName>
        <fullName evidence="1">Uncharacterized protein</fullName>
    </submittedName>
</protein>
<dbReference type="RefSeq" id="WP_158205358.1">
    <property type="nucleotide sequence ID" value="NZ_WSZK01000025.1"/>
</dbReference>